<name>Q4RPE3_TETNG</name>
<sequence>MAAVTGESLRSELEVFDITCEDDFVLDKMVEQCICYRLQADEMVLEWVAYSSTKNGVKLKMHNLEQFEHDVTTVAFRMF</sequence>
<reference evidence="2" key="2">
    <citation type="submission" date="2004-02" db="EMBL/GenBank/DDBJ databases">
        <authorList>
            <consortium name="Genoscope"/>
            <consortium name="Whitehead Institute Centre for Genome Research"/>
        </authorList>
    </citation>
    <scope>NUCLEOTIDE SEQUENCE</scope>
</reference>
<dbReference type="InterPro" id="IPR043034">
    <property type="entry name" value="DNA_pol_alpha_B_N_sf"/>
</dbReference>
<proteinExistence type="predicted"/>
<feature type="domain" description="DNA polymerase alpha subunit B N-terminal" evidence="1">
    <location>
        <begin position="7"/>
        <end position="72"/>
    </location>
</feature>
<dbReference type="EMBL" id="CAAE01015008">
    <property type="protein sequence ID" value="CAG09739.1"/>
    <property type="molecule type" value="Genomic_DNA"/>
</dbReference>
<gene>
    <name evidence="2" type="ORF">GSTENG00031152001</name>
</gene>
<protein>
    <submittedName>
        <fullName evidence="2">(spotted green pufferfish) hypothetical protein</fullName>
    </submittedName>
</protein>
<dbReference type="AlphaFoldDB" id="Q4RPE3"/>
<dbReference type="Pfam" id="PF08418">
    <property type="entry name" value="Pol_alpha_B_N"/>
    <property type="match status" value="1"/>
</dbReference>
<dbReference type="OrthoDB" id="336885at2759"/>
<dbReference type="Gene3D" id="1.10.8.530">
    <property type="entry name" value="DNA polymerase alpha-primase, subunit B, N-terminal domain"/>
    <property type="match status" value="1"/>
</dbReference>
<accession>Q4RPE3</accession>
<evidence type="ECO:0000313" key="2">
    <source>
        <dbReference type="EMBL" id="CAG09739.1"/>
    </source>
</evidence>
<dbReference type="KEGG" id="tng:GSTEN00031152G001"/>
<dbReference type="InterPro" id="IPR013627">
    <property type="entry name" value="Pol_alpha_B_N"/>
</dbReference>
<reference evidence="2" key="1">
    <citation type="journal article" date="2004" name="Nature">
        <title>Genome duplication in the teleost fish Tetraodon nigroviridis reveals the early vertebrate proto-karyotype.</title>
        <authorList>
            <person name="Jaillon O."/>
            <person name="Aury J.-M."/>
            <person name="Brunet F."/>
            <person name="Petit J.-L."/>
            <person name="Stange-Thomann N."/>
            <person name="Mauceli E."/>
            <person name="Bouneau L."/>
            <person name="Fischer C."/>
            <person name="Ozouf-Costaz C."/>
            <person name="Bernot A."/>
            <person name="Nicaud S."/>
            <person name="Jaffe D."/>
            <person name="Fisher S."/>
            <person name="Lutfalla G."/>
            <person name="Dossat C."/>
            <person name="Segurens B."/>
            <person name="Dasilva C."/>
            <person name="Salanoubat M."/>
            <person name="Levy M."/>
            <person name="Boudet N."/>
            <person name="Castellano S."/>
            <person name="Anthouard V."/>
            <person name="Jubin C."/>
            <person name="Castelli V."/>
            <person name="Katinka M."/>
            <person name="Vacherie B."/>
            <person name="Biemont C."/>
            <person name="Skalli Z."/>
            <person name="Cattolico L."/>
            <person name="Poulain J."/>
            <person name="De Berardinis V."/>
            <person name="Cruaud C."/>
            <person name="Duprat S."/>
            <person name="Brottier P."/>
            <person name="Coutanceau J.-P."/>
            <person name="Gouzy J."/>
            <person name="Parra G."/>
            <person name="Lardier G."/>
            <person name="Chapple C."/>
            <person name="McKernan K.J."/>
            <person name="McEwan P."/>
            <person name="Bosak S."/>
            <person name="Kellis M."/>
            <person name="Volff J.-N."/>
            <person name="Guigo R."/>
            <person name="Zody M.C."/>
            <person name="Mesirov J."/>
            <person name="Lindblad-Toh K."/>
            <person name="Birren B."/>
            <person name="Nusbaum C."/>
            <person name="Kahn D."/>
            <person name="Robinson-Rechavi M."/>
            <person name="Laudet V."/>
            <person name="Schachter V."/>
            <person name="Quetier F."/>
            <person name="Saurin W."/>
            <person name="Scarpelli C."/>
            <person name="Wincker P."/>
            <person name="Lander E.S."/>
            <person name="Weissenbach J."/>
            <person name="Roest Crollius H."/>
        </authorList>
    </citation>
    <scope>NUCLEOTIDE SEQUENCE [LARGE SCALE GENOMIC DNA]</scope>
</reference>
<comment type="caution">
    <text evidence="2">The sequence shown here is derived from an EMBL/GenBank/DDBJ whole genome shotgun (WGS) entry which is preliminary data.</text>
</comment>
<organism evidence="2">
    <name type="scientific">Tetraodon nigroviridis</name>
    <name type="common">Spotted green pufferfish</name>
    <name type="synonym">Chelonodon nigroviridis</name>
    <dbReference type="NCBI Taxonomy" id="99883"/>
    <lineage>
        <taxon>Eukaryota</taxon>
        <taxon>Metazoa</taxon>
        <taxon>Chordata</taxon>
        <taxon>Craniata</taxon>
        <taxon>Vertebrata</taxon>
        <taxon>Euteleostomi</taxon>
        <taxon>Actinopterygii</taxon>
        <taxon>Neopterygii</taxon>
        <taxon>Teleostei</taxon>
        <taxon>Neoteleostei</taxon>
        <taxon>Acanthomorphata</taxon>
        <taxon>Eupercaria</taxon>
        <taxon>Tetraodontiformes</taxon>
        <taxon>Tetradontoidea</taxon>
        <taxon>Tetraodontidae</taxon>
        <taxon>Tetraodon</taxon>
    </lineage>
</organism>
<evidence type="ECO:0000259" key="1">
    <source>
        <dbReference type="Pfam" id="PF08418"/>
    </source>
</evidence>